<organism evidence="3 4">
    <name type="scientific">Niveomyces insectorum RCEF 264</name>
    <dbReference type="NCBI Taxonomy" id="1081102"/>
    <lineage>
        <taxon>Eukaryota</taxon>
        <taxon>Fungi</taxon>
        <taxon>Dikarya</taxon>
        <taxon>Ascomycota</taxon>
        <taxon>Pezizomycotina</taxon>
        <taxon>Sordariomycetes</taxon>
        <taxon>Hypocreomycetidae</taxon>
        <taxon>Hypocreales</taxon>
        <taxon>Cordycipitaceae</taxon>
        <taxon>Niveomyces</taxon>
    </lineage>
</organism>
<sequence>MADYSYLAAAAPEWTEYLKTWSPPVPPPGATPQQIRDGTNAKTAELFNTVVGQPEEGLTVSNFAIPTTGDVTVPVRLYRPTSGVEGTTTKLPVYLFFHGGGYFVGNLETEDANCRHLARNTGVAVLHVNYRHTPEWSYPAPVNDAWAAYQWLTAPSSPAATEHGLDPQRIVVGGLSAGGTLAIGVALRAKATAGVPDVRGLVLTTPVTVHPDLFPYELVKPGTASLQQSTEGQFITRDRLAFFSRMYKPEPAAPDVSPLLVASDQLAGLAPTVVHVAGLDLMRDEALLFEDKLKKAGVKTTLYTYPGLPHVFMSHPKLPSTAVWRERMWQNVKDLAA</sequence>
<reference evidence="3 4" key="1">
    <citation type="journal article" date="2016" name="Genome Biol. Evol.">
        <title>Divergent and convergent evolution of fungal pathogenicity.</title>
        <authorList>
            <person name="Shang Y."/>
            <person name="Xiao G."/>
            <person name="Zheng P."/>
            <person name="Cen K."/>
            <person name="Zhan S."/>
            <person name="Wang C."/>
        </authorList>
    </citation>
    <scope>NUCLEOTIDE SEQUENCE [LARGE SCALE GENOMIC DNA]</scope>
    <source>
        <strain evidence="3 4">RCEF 264</strain>
    </source>
</reference>
<dbReference type="GO" id="GO:0016787">
    <property type="term" value="F:hydrolase activity"/>
    <property type="evidence" value="ECO:0007669"/>
    <property type="project" value="UniProtKB-KW"/>
</dbReference>
<dbReference type="PANTHER" id="PTHR48081">
    <property type="entry name" value="AB HYDROLASE SUPERFAMILY PROTEIN C4A8.06C"/>
    <property type="match status" value="1"/>
</dbReference>
<gene>
    <name evidence="3" type="ORF">SPI_08868</name>
</gene>
<dbReference type="OrthoDB" id="408631at2759"/>
<evidence type="ECO:0000313" key="4">
    <source>
        <dbReference type="Proteomes" id="UP000076874"/>
    </source>
</evidence>
<dbReference type="Proteomes" id="UP000076874">
    <property type="component" value="Unassembled WGS sequence"/>
</dbReference>
<dbReference type="EMBL" id="AZHD01000024">
    <property type="protein sequence ID" value="OAA54249.1"/>
    <property type="molecule type" value="Genomic_DNA"/>
</dbReference>
<dbReference type="AlphaFoldDB" id="A0A167ME60"/>
<protein>
    <submittedName>
        <fullName evidence="3">Alpha/beta hydrolase fold-3</fullName>
    </submittedName>
</protein>
<keyword evidence="4" id="KW-1185">Reference proteome</keyword>
<evidence type="ECO:0000259" key="2">
    <source>
        <dbReference type="Pfam" id="PF07859"/>
    </source>
</evidence>
<keyword evidence="1 3" id="KW-0378">Hydrolase</keyword>
<proteinExistence type="predicted"/>
<feature type="domain" description="Alpha/beta hydrolase fold-3" evidence="2">
    <location>
        <begin position="95"/>
        <end position="313"/>
    </location>
</feature>
<dbReference type="InterPro" id="IPR013094">
    <property type="entry name" value="AB_hydrolase_3"/>
</dbReference>
<dbReference type="Pfam" id="PF07859">
    <property type="entry name" value="Abhydrolase_3"/>
    <property type="match status" value="1"/>
</dbReference>
<dbReference type="InterPro" id="IPR029058">
    <property type="entry name" value="AB_hydrolase_fold"/>
</dbReference>
<accession>A0A167ME60</accession>
<dbReference type="InterPro" id="IPR050300">
    <property type="entry name" value="GDXG_lipolytic_enzyme"/>
</dbReference>
<evidence type="ECO:0000256" key="1">
    <source>
        <dbReference type="ARBA" id="ARBA00022801"/>
    </source>
</evidence>
<dbReference type="PANTHER" id="PTHR48081:SF8">
    <property type="entry name" value="ALPHA_BETA HYDROLASE FOLD-3 DOMAIN-CONTAINING PROTEIN-RELATED"/>
    <property type="match status" value="1"/>
</dbReference>
<dbReference type="Gene3D" id="3.40.50.1820">
    <property type="entry name" value="alpha/beta hydrolase"/>
    <property type="match status" value="1"/>
</dbReference>
<evidence type="ECO:0000313" key="3">
    <source>
        <dbReference type="EMBL" id="OAA54249.1"/>
    </source>
</evidence>
<name>A0A167ME60_9HYPO</name>
<dbReference type="SUPFAM" id="SSF53474">
    <property type="entry name" value="alpha/beta-Hydrolases"/>
    <property type="match status" value="1"/>
</dbReference>
<comment type="caution">
    <text evidence="3">The sequence shown here is derived from an EMBL/GenBank/DDBJ whole genome shotgun (WGS) entry which is preliminary data.</text>
</comment>
<dbReference type="STRING" id="1081102.A0A167ME60"/>